<evidence type="ECO:0000256" key="3">
    <source>
        <dbReference type="ARBA" id="ARBA00022692"/>
    </source>
</evidence>
<dbReference type="GO" id="GO:0015627">
    <property type="term" value="C:type II protein secretion system complex"/>
    <property type="evidence" value="ECO:0007669"/>
    <property type="project" value="InterPro"/>
</dbReference>
<evidence type="ECO:0008006" key="9">
    <source>
        <dbReference type="Google" id="ProtNLM"/>
    </source>
</evidence>
<evidence type="ECO:0000256" key="5">
    <source>
        <dbReference type="ARBA" id="ARBA00023136"/>
    </source>
</evidence>
<dbReference type="AlphaFoldDB" id="A0A1F6EY34"/>
<keyword evidence="4 6" id="KW-1133">Transmembrane helix</keyword>
<organism evidence="7 8">
    <name type="scientific">Candidatus Kaiserbacteria bacterium RIFCSPLOWO2_01_FULL_52_12b</name>
    <dbReference type="NCBI Taxonomy" id="1798509"/>
    <lineage>
        <taxon>Bacteria</taxon>
        <taxon>Candidatus Kaiseribacteriota</taxon>
    </lineage>
</organism>
<dbReference type="PANTHER" id="PTHR30093">
    <property type="entry name" value="GENERAL SECRETION PATHWAY PROTEIN G"/>
    <property type="match status" value="1"/>
</dbReference>
<comment type="subcellular location">
    <subcellularLocation>
        <location evidence="1">Membrane</location>
        <topology evidence="1">Single-pass membrane protein</topology>
    </subcellularLocation>
</comment>
<evidence type="ECO:0000313" key="7">
    <source>
        <dbReference type="EMBL" id="OGG78530.1"/>
    </source>
</evidence>
<dbReference type="InterPro" id="IPR045584">
    <property type="entry name" value="Pilin-like"/>
</dbReference>
<accession>A0A1F6EY34</accession>
<dbReference type="InterPro" id="IPR002416">
    <property type="entry name" value="T2SS_protein-GspH"/>
</dbReference>
<dbReference type="SUPFAM" id="SSF54523">
    <property type="entry name" value="Pili subunits"/>
    <property type="match status" value="1"/>
</dbReference>
<evidence type="ECO:0000256" key="4">
    <source>
        <dbReference type="ARBA" id="ARBA00022989"/>
    </source>
</evidence>
<sequence length="185" mass="19174">MNTEKYRGFTIKQMSQKRNSYFSFANERREQTQFSGFTLIELLVVIAIIGILSAVVLASLGTARQKGSDAAAKENLIGSRSQGELFFYANGNSYTNVCGPNPAPGGVKSINGQVLAAAQAEGLGVISVNSIGAINQATCNASATGWAAEVPLKAPTGGFFCVNSAGNATTTTTFSLTTAADITCG</sequence>
<dbReference type="Pfam" id="PF07963">
    <property type="entry name" value="N_methyl"/>
    <property type="match status" value="1"/>
</dbReference>
<reference evidence="7 8" key="1">
    <citation type="journal article" date="2016" name="Nat. Commun.">
        <title>Thousands of microbial genomes shed light on interconnected biogeochemical processes in an aquifer system.</title>
        <authorList>
            <person name="Anantharaman K."/>
            <person name="Brown C.T."/>
            <person name="Hug L.A."/>
            <person name="Sharon I."/>
            <person name="Castelle C.J."/>
            <person name="Probst A.J."/>
            <person name="Thomas B.C."/>
            <person name="Singh A."/>
            <person name="Wilkins M.J."/>
            <person name="Karaoz U."/>
            <person name="Brodie E.L."/>
            <person name="Williams K.H."/>
            <person name="Hubbard S.S."/>
            <person name="Banfield J.F."/>
        </authorList>
    </citation>
    <scope>NUCLEOTIDE SEQUENCE [LARGE SCALE GENOMIC DNA]</scope>
</reference>
<comment type="caution">
    <text evidence="7">The sequence shown here is derived from an EMBL/GenBank/DDBJ whole genome shotgun (WGS) entry which is preliminary data.</text>
</comment>
<proteinExistence type="predicted"/>
<dbReference type="GO" id="GO:0015628">
    <property type="term" value="P:protein secretion by the type II secretion system"/>
    <property type="evidence" value="ECO:0007669"/>
    <property type="project" value="InterPro"/>
</dbReference>
<feature type="transmembrane region" description="Helical" evidence="6">
    <location>
        <begin position="34"/>
        <end position="58"/>
    </location>
</feature>
<gene>
    <name evidence="7" type="ORF">A3A36_00535</name>
</gene>
<keyword evidence="2" id="KW-0488">Methylation</keyword>
<evidence type="ECO:0000256" key="2">
    <source>
        <dbReference type="ARBA" id="ARBA00022481"/>
    </source>
</evidence>
<dbReference type="EMBL" id="MFLW01000006">
    <property type="protein sequence ID" value="OGG78530.1"/>
    <property type="molecule type" value="Genomic_DNA"/>
</dbReference>
<dbReference type="NCBIfam" id="TIGR02532">
    <property type="entry name" value="IV_pilin_GFxxxE"/>
    <property type="match status" value="1"/>
</dbReference>
<dbReference type="PRINTS" id="PR00885">
    <property type="entry name" value="BCTERIALGSPH"/>
</dbReference>
<evidence type="ECO:0000313" key="8">
    <source>
        <dbReference type="Proteomes" id="UP000178811"/>
    </source>
</evidence>
<keyword evidence="3 6" id="KW-0812">Transmembrane</keyword>
<name>A0A1F6EY34_9BACT</name>
<protein>
    <recommendedName>
        <fullName evidence="9">Type II secretion system protein GspG C-terminal domain-containing protein</fullName>
    </recommendedName>
</protein>
<dbReference type="Gene3D" id="3.30.700.10">
    <property type="entry name" value="Glycoprotein, Type 4 Pilin"/>
    <property type="match status" value="1"/>
</dbReference>
<dbReference type="Proteomes" id="UP000178811">
    <property type="component" value="Unassembled WGS sequence"/>
</dbReference>
<dbReference type="InterPro" id="IPR012902">
    <property type="entry name" value="N_methyl_site"/>
</dbReference>
<dbReference type="GO" id="GO:0016020">
    <property type="term" value="C:membrane"/>
    <property type="evidence" value="ECO:0007669"/>
    <property type="project" value="UniProtKB-SubCell"/>
</dbReference>
<dbReference type="PROSITE" id="PS00409">
    <property type="entry name" value="PROKAR_NTER_METHYL"/>
    <property type="match status" value="1"/>
</dbReference>
<evidence type="ECO:0000256" key="1">
    <source>
        <dbReference type="ARBA" id="ARBA00004167"/>
    </source>
</evidence>
<evidence type="ECO:0000256" key="6">
    <source>
        <dbReference type="SAM" id="Phobius"/>
    </source>
</evidence>
<keyword evidence="5 6" id="KW-0472">Membrane</keyword>
<dbReference type="PANTHER" id="PTHR30093:SF44">
    <property type="entry name" value="TYPE II SECRETION SYSTEM CORE PROTEIN G"/>
    <property type="match status" value="1"/>
</dbReference>